<organism evidence="3 4">
    <name type="scientific">Halorubellus litoreus</name>
    <dbReference type="NCBI Taxonomy" id="755308"/>
    <lineage>
        <taxon>Archaea</taxon>
        <taxon>Methanobacteriati</taxon>
        <taxon>Methanobacteriota</taxon>
        <taxon>Stenosarchaea group</taxon>
        <taxon>Halobacteria</taxon>
        <taxon>Halobacteriales</taxon>
        <taxon>Halorubellaceae</taxon>
        <taxon>Halorubellus</taxon>
    </lineage>
</organism>
<feature type="compositionally biased region" description="Acidic residues" evidence="1">
    <location>
        <begin position="80"/>
        <end position="94"/>
    </location>
</feature>
<name>A0ABD5V7S0_9EURY</name>
<reference evidence="3 4" key="1">
    <citation type="journal article" date="2019" name="Int. J. Syst. Evol. Microbiol.">
        <title>The Global Catalogue of Microorganisms (GCM) 10K type strain sequencing project: providing services to taxonomists for standard genome sequencing and annotation.</title>
        <authorList>
            <consortium name="The Broad Institute Genomics Platform"/>
            <consortium name="The Broad Institute Genome Sequencing Center for Infectious Disease"/>
            <person name="Wu L."/>
            <person name="Ma J."/>
        </authorList>
    </citation>
    <scope>NUCLEOTIDE SEQUENCE [LARGE SCALE GENOMIC DNA]</scope>
    <source>
        <strain evidence="3 4">GX26</strain>
    </source>
</reference>
<accession>A0ABD5V7S0</accession>
<dbReference type="RefSeq" id="WP_336348486.1">
    <property type="nucleotide sequence ID" value="NZ_JAZAQL010000001.1"/>
</dbReference>
<keyword evidence="2" id="KW-0472">Membrane</keyword>
<evidence type="ECO:0000313" key="4">
    <source>
        <dbReference type="Proteomes" id="UP001596395"/>
    </source>
</evidence>
<keyword evidence="2" id="KW-0812">Transmembrane</keyword>
<keyword evidence="2" id="KW-1133">Transmembrane helix</keyword>
<evidence type="ECO:0000256" key="2">
    <source>
        <dbReference type="SAM" id="Phobius"/>
    </source>
</evidence>
<evidence type="ECO:0000256" key="1">
    <source>
        <dbReference type="SAM" id="MobiDB-lite"/>
    </source>
</evidence>
<dbReference type="EMBL" id="JBHSXN010000001">
    <property type="protein sequence ID" value="MFC6951454.1"/>
    <property type="molecule type" value="Genomic_DNA"/>
</dbReference>
<evidence type="ECO:0000313" key="3">
    <source>
        <dbReference type="EMBL" id="MFC6951454.1"/>
    </source>
</evidence>
<sequence>MSTAKSLHSIRRLLAFACLLLSLLLVGVGELVLDIDYSGIAVWLVLAGFGATVVTGIWFVRTLLAKAPSDDAPRRNPAGDGDETSSSEQDDGRP</sequence>
<feature type="region of interest" description="Disordered" evidence="1">
    <location>
        <begin position="68"/>
        <end position="94"/>
    </location>
</feature>
<comment type="caution">
    <text evidence="3">The sequence shown here is derived from an EMBL/GenBank/DDBJ whole genome shotgun (WGS) entry which is preliminary data.</text>
</comment>
<proteinExistence type="predicted"/>
<keyword evidence="4" id="KW-1185">Reference proteome</keyword>
<dbReference type="Proteomes" id="UP001596395">
    <property type="component" value="Unassembled WGS sequence"/>
</dbReference>
<feature type="transmembrane region" description="Helical" evidence="2">
    <location>
        <begin position="39"/>
        <end position="60"/>
    </location>
</feature>
<protein>
    <submittedName>
        <fullName evidence="3">Uncharacterized protein</fullName>
    </submittedName>
</protein>
<gene>
    <name evidence="3" type="ORF">ACFQGB_01140</name>
</gene>
<dbReference type="AlphaFoldDB" id="A0ABD5V7S0"/>